<proteinExistence type="predicted"/>
<dbReference type="AlphaFoldDB" id="A0A6D2IPU6"/>
<evidence type="ECO:0000313" key="1">
    <source>
        <dbReference type="EMBL" id="CAA7027661.1"/>
    </source>
</evidence>
<dbReference type="EMBL" id="CACVBM020001059">
    <property type="protein sequence ID" value="CAA7027661.1"/>
    <property type="molecule type" value="Genomic_DNA"/>
</dbReference>
<evidence type="ECO:0000313" key="2">
    <source>
        <dbReference type="Proteomes" id="UP000467841"/>
    </source>
</evidence>
<keyword evidence="2" id="KW-1185">Reference proteome</keyword>
<gene>
    <name evidence="1" type="ORF">MERR_LOCUS14896</name>
</gene>
<accession>A0A6D2IPU6</accession>
<organism evidence="1 2">
    <name type="scientific">Microthlaspi erraticum</name>
    <dbReference type="NCBI Taxonomy" id="1685480"/>
    <lineage>
        <taxon>Eukaryota</taxon>
        <taxon>Viridiplantae</taxon>
        <taxon>Streptophyta</taxon>
        <taxon>Embryophyta</taxon>
        <taxon>Tracheophyta</taxon>
        <taxon>Spermatophyta</taxon>
        <taxon>Magnoliopsida</taxon>
        <taxon>eudicotyledons</taxon>
        <taxon>Gunneridae</taxon>
        <taxon>Pentapetalae</taxon>
        <taxon>rosids</taxon>
        <taxon>malvids</taxon>
        <taxon>Brassicales</taxon>
        <taxon>Brassicaceae</taxon>
        <taxon>Coluteocarpeae</taxon>
        <taxon>Microthlaspi</taxon>
    </lineage>
</organism>
<reference evidence="1" key="1">
    <citation type="submission" date="2020-01" db="EMBL/GenBank/DDBJ databases">
        <authorList>
            <person name="Mishra B."/>
        </authorList>
    </citation>
    <scope>NUCLEOTIDE SEQUENCE [LARGE SCALE GENOMIC DNA]</scope>
</reference>
<sequence>MCFSDSKLDDYEGETEDLLNFVVFVATKNDPNLDLDSESEAEEVFSPKKAYYTLYDNWIFLSQDKLQLTKENLKLESEIHQLEGTSKTYIDIFPIELVPKCGRSTKSKCEFLEKEIARNKERATQLENQLNDGHKKLQMLNSGSQSLDQILGMGRLESGHRVLGYQGF</sequence>
<name>A0A6D2IPU6_9BRAS</name>
<dbReference type="Proteomes" id="UP000467841">
    <property type="component" value="Unassembled WGS sequence"/>
</dbReference>
<protein>
    <submittedName>
        <fullName evidence="1">Uncharacterized protein</fullName>
    </submittedName>
</protein>
<comment type="caution">
    <text evidence="1">The sequence shown here is derived from an EMBL/GenBank/DDBJ whole genome shotgun (WGS) entry which is preliminary data.</text>
</comment>